<dbReference type="RefSeq" id="WP_066721418.1">
    <property type="nucleotide sequence ID" value="NZ_JBHSLU010000068.1"/>
</dbReference>
<gene>
    <name evidence="1" type="ORF">ACFPN9_21020</name>
</gene>
<name>A0ABW0P5X7_9HYPH</name>
<evidence type="ECO:0000313" key="1">
    <source>
        <dbReference type="EMBL" id="MFC5507731.1"/>
    </source>
</evidence>
<comment type="caution">
    <text evidence="1">The sequence shown here is derived from an EMBL/GenBank/DDBJ whole genome shotgun (WGS) entry which is preliminary data.</text>
</comment>
<organism evidence="1 2">
    <name type="scientific">Bosea massiliensis</name>
    <dbReference type="NCBI Taxonomy" id="151419"/>
    <lineage>
        <taxon>Bacteria</taxon>
        <taxon>Pseudomonadati</taxon>
        <taxon>Pseudomonadota</taxon>
        <taxon>Alphaproteobacteria</taxon>
        <taxon>Hyphomicrobiales</taxon>
        <taxon>Boseaceae</taxon>
        <taxon>Bosea</taxon>
    </lineage>
</organism>
<protein>
    <submittedName>
        <fullName evidence="1">Uncharacterized protein</fullName>
    </submittedName>
</protein>
<evidence type="ECO:0000313" key="2">
    <source>
        <dbReference type="Proteomes" id="UP001596060"/>
    </source>
</evidence>
<dbReference type="Gene3D" id="3.40.190.10">
    <property type="entry name" value="Periplasmic binding protein-like II"/>
    <property type="match status" value="1"/>
</dbReference>
<proteinExistence type="predicted"/>
<reference evidence="2" key="1">
    <citation type="journal article" date="2019" name="Int. J. Syst. Evol. Microbiol.">
        <title>The Global Catalogue of Microorganisms (GCM) 10K type strain sequencing project: providing services to taxonomists for standard genome sequencing and annotation.</title>
        <authorList>
            <consortium name="The Broad Institute Genomics Platform"/>
            <consortium name="The Broad Institute Genome Sequencing Center for Infectious Disease"/>
            <person name="Wu L."/>
            <person name="Ma J."/>
        </authorList>
    </citation>
    <scope>NUCLEOTIDE SEQUENCE [LARGE SCALE GENOMIC DNA]</scope>
    <source>
        <strain evidence="2">CCUG 43117</strain>
    </source>
</reference>
<sequence>MLNRRSLFLAGAAAIAPVGYDRLPSTHDIVRARPGLAIGARPERATEVRASFADRGSTSGGLIPTRCFRSCGIDPKTVFRCRHGASHPADVIVAGNAHVELAIHFDGNFNAMAERGLAPNGDSALGRG</sequence>
<dbReference type="Proteomes" id="UP001596060">
    <property type="component" value="Unassembled WGS sequence"/>
</dbReference>
<accession>A0ABW0P5X7</accession>
<keyword evidence="2" id="KW-1185">Reference proteome</keyword>
<dbReference type="EMBL" id="JBHSLU010000068">
    <property type="protein sequence ID" value="MFC5507731.1"/>
    <property type="molecule type" value="Genomic_DNA"/>
</dbReference>